<gene>
    <name evidence="1" type="ORF">L1987_16972</name>
</gene>
<name>A0ACB9IW79_9ASTR</name>
<sequence length="128" mass="14027">MDYMNLLQDGNVNLPPLFETAAAASAMSYPGMESRFGMKSPNMSRIGNQMTGNALQASFMDPMYLQYLRSTEYSAAAAQLAALNDPTIDRNNYMGSSYNDLLQKSYIGTLLPPQNPQYGGVQYVGAMN</sequence>
<dbReference type="EMBL" id="CM042023">
    <property type="protein sequence ID" value="KAI3812265.1"/>
    <property type="molecule type" value="Genomic_DNA"/>
</dbReference>
<protein>
    <submittedName>
        <fullName evidence="1">Uncharacterized protein</fullName>
    </submittedName>
</protein>
<evidence type="ECO:0000313" key="2">
    <source>
        <dbReference type="Proteomes" id="UP001056120"/>
    </source>
</evidence>
<accession>A0ACB9IW79</accession>
<dbReference type="Proteomes" id="UP001056120">
    <property type="component" value="Linkage Group LG06"/>
</dbReference>
<proteinExistence type="predicted"/>
<keyword evidence="2" id="KW-1185">Reference proteome</keyword>
<reference evidence="2" key="1">
    <citation type="journal article" date="2022" name="Mol. Ecol. Resour.">
        <title>The genomes of chicory, endive, great burdock and yacon provide insights into Asteraceae palaeo-polyploidization history and plant inulin production.</title>
        <authorList>
            <person name="Fan W."/>
            <person name="Wang S."/>
            <person name="Wang H."/>
            <person name="Wang A."/>
            <person name="Jiang F."/>
            <person name="Liu H."/>
            <person name="Zhao H."/>
            <person name="Xu D."/>
            <person name="Zhang Y."/>
        </authorList>
    </citation>
    <scope>NUCLEOTIDE SEQUENCE [LARGE SCALE GENOMIC DNA]</scope>
    <source>
        <strain evidence="2">cv. Yunnan</strain>
    </source>
</reference>
<reference evidence="1 2" key="2">
    <citation type="journal article" date="2022" name="Mol. Ecol. Resour.">
        <title>The genomes of chicory, endive, great burdock and yacon provide insights into Asteraceae paleo-polyploidization history and plant inulin production.</title>
        <authorList>
            <person name="Fan W."/>
            <person name="Wang S."/>
            <person name="Wang H."/>
            <person name="Wang A."/>
            <person name="Jiang F."/>
            <person name="Liu H."/>
            <person name="Zhao H."/>
            <person name="Xu D."/>
            <person name="Zhang Y."/>
        </authorList>
    </citation>
    <scope>NUCLEOTIDE SEQUENCE [LARGE SCALE GENOMIC DNA]</scope>
    <source>
        <strain evidence="2">cv. Yunnan</strain>
        <tissue evidence="1">Leaves</tissue>
    </source>
</reference>
<organism evidence="1 2">
    <name type="scientific">Smallanthus sonchifolius</name>
    <dbReference type="NCBI Taxonomy" id="185202"/>
    <lineage>
        <taxon>Eukaryota</taxon>
        <taxon>Viridiplantae</taxon>
        <taxon>Streptophyta</taxon>
        <taxon>Embryophyta</taxon>
        <taxon>Tracheophyta</taxon>
        <taxon>Spermatophyta</taxon>
        <taxon>Magnoliopsida</taxon>
        <taxon>eudicotyledons</taxon>
        <taxon>Gunneridae</taxon>
        <taxon>Pentapetalae</taxon>
        <taxon>asterids</taxon>
        <taxon>campanulids</taxon>
        <taxon>Asterales</taxon>
        <taxon>Asteraceae</taxon>
        <taxon>Asteroideae</taxon>
        <taxon>Heliantheae alliance</taxon>
        <taxon>Millerieae</taxon>
        <taxon>Smallanthus</taxon>
    </lineage>
</organism>
<evidence type="ECO:0000313" key="1">
    <source>
        <dbReference type="EMBL" id="KAI3812265.1"/>
    </source>
</evidence>
<comment type="caution">
    <text evidence="1">The sequence shown here is derived from an EMBL/GenBank/DDBJ whole genome shotgun (WGS) entry which is preliminary data.</text>
</comment>